<proteinExistence type="predicted"/>
<sequence length="129" mass="13948">MEQKQLTRSNQLSRKPPRGTRTKWSSPCASSTTYAFLPLAGAALDPRRRRRAFSLAPLTLHGGLALLASAAMGTTREYIIGRRLGRGGSMRSAVPWPSGSTRPLSATLPQPCLHQQPDTAASKFKAHVP</sequence>
<feature type="compositionally biased region" description="Polar residues" evidence="1">
    <location>
        <begin position="1"/>
        <end position="13"/>
    </location>
</feature>
<name>A0A6G1DN86_9ORYZ</name>
<evidence type="ECO:0000256" key="1">
    <source>
        <dbReference type="SAM" id="MobiDB-lite"/>
    </source>
</evidence>
<evidence type="ECO:0000313" key="3">
    <source>
        <dbReference type="EMBL" id="KAF0913851.1"/>
    </source>
</evidence>
<keyword evidence="4" id="KW-1185">Reference proteome</keyword>
<comment type="caution">
    <text evidence="3">The sequence shown here is derived from an EMBL/GenBank/DDBJ whole genome shotgun (WGS) entry which is preliminary data.</text>
</comment>
<organism evidence="3 4">
    <name type="scientific">Oryza meyeriana var. granulata</name>
    <dbReference type="NCBI Taxonomy" id="110450"/>
    <lineage>
        <taxon>Eukaryota</taxon>
        <taxon>Viridiplantae</taxon>
        <taxon>Streptophyta</taxon>
        <taxon>Embryophyta</taxon>
        <taxon>Tracheophyta</taxon>
        <taxon>Spermatophyta</taxon>
        <taxon>Magnoliopsida</taxon>
        <taxon>Liliopsida</taxon>
        <taxon>Poales</taxon>
        <taxon>Poaceae</taxon>
        <taxon>BOP clade</taxon>
        <taxon>Oryzoideae</taxon>
        <taxon>Oryzeae</taxon>
        <taxon>Oryzinae</taxon>
        <taxon>Oryza</taxon>
        <taxon>Oryza meyeriana</taxon>
    </lineage>
</organism>
<feature type="region of interest" description="Disordered" evidence="1">
    <location>
        <begin position="89"/>
        <end position="129"/>
    </location>
</feature>
<evidence type="ECO:0000256" key="2">
    <source>
        <dbReference type="SAM" id="Phobius"/>
    </source>
</evidence>
<evidence type="ECO:0000313" key="4">
    <source>
        <dbReference type="Proteomes" id="UP000479710"/>
    </source>
</evidence>
<dbReference type="EMBL" id="SPHZ02000006">
    <property type="protein sequence ID" value="KAF0913851.1"/>
    <property type="molecule type" value="Genomic_DNA"/>
</dbReference>
<feature type="region of interest" description="Disordered" evidence="1">
    <location>
        <begin position="1"/>
        <end position="28"/>
    </location>
</feature>
<reference evidence="3 4" key="1">
    <citation type="submission" date="2019-11" db="EMBL/GenBank/DDBJ databases">
        <title>Whole genome sequence of Oryza granulata.</title>
        <authorList>
            <person name="Li W."/>
        </authorList>
    </citation>
    <scope>NUCLEOTIDE SEQUENCE [LARGE SCALE GENOMIC DNA]</scope>
    <source>
        <strain evidence="4">cv. Menghai</strain>
        <tissue evidence="3">Leaf</tissue>
    </source>
</reference>
<gene>
    <name evidence="3" type="ORF">E2562_024933</name>
</gene>
<accession>A0A6G1DN86</accession>
<dbReference type="Proteomes" id="UP000479710">
    <property type="component" value="Unassembled WGS sequence"/>
</dbReference>
<keyword evidence="2" id="KW-1133">Transmembrane helix</keyword>
<dbReference type="AlphaFoldDB" id="A0A6G1DN86"/>
<protein>
    <submittedName>
        <fullName evidence="3">Uncharacterized protein</fullName>
    </submittedName>
</protein>
<keyword evidence="2" id="KW-0472">Membrane</keyword>
<feature type="compositionally biased region" description="Polar residues" evidence="1">
    <location>
        <begin position="98"/>
        <end position="108"/>
    </location>
</feature>
<keyword evidence="2" id="KW-0812">Transmembrane</keyword>
<feature type="transmembrane region" description="Helical" evidence="2">
    <location>
        <begin position="52"/>
        <end position="73"/>
    </location>
</feature>